<keyword evidence="5" id="KW-0804">Transcription</keyword>
<keyword evidence="3" id="KW-0677">Repeat</keyword>
<sequence length="182" mass="19331">MAEALDVLETIAKRLDLGREAREQTVEVYVEAALSNLPDGRSTELTVAAAIVHGTRASGEPRPSGCIAESAAVEADSLHRVSNFLSRELDRPVVFCPPEDYLEYLSGELQLDTSTVAGAEQMLGAIDGSVLAGKDPVGFAGAALYLAAGGEVTQREIARITGITTETLRVRVRDCRTAEEVS</sequence>
<feature type="domain" description="Transcription factor TFIIB cyclin-like" evidence="6">
    <location>
        <begin position="3"/>
        <end position="80"/>
    </location>
</feature>
<dbReference type="Gene3D" id="1.10.472.10">
    <property type="entry name" value="Cyclin-like"/>
    <property type="match status" value="2"/>
</dbReference>
<evidence type="ECO:0000256" key="2">
    <source>
        <dbReference type="ARBA" id="ARBA00013932"/>
    </source>
</evidence>
<dbReference type="InterPro" id="IPR000812">
    <property type="entry name" value="TFIIB"/>
</dbReference>
<dbReference type="SUPFAM" id="SSF47954">
    <property type="entry name" value="Cyclin-like"/>
    <property type="match status" value="2"/>
</dbReference>
<evidence type="ECO:0000256" key="5">
    <source>
        <dbReference type="ARBA" id="ARBA00023163"/>
    </source>
</evidence>
<evidence type="ECO:0000259" key="6">
    <source>
        <dbReference type="Pfam" id="PF00382"/>
    </source>
</evidence>
<dbReference type="PANTHER" id="PTHR11618:SF13">
    <property type="entry name" value="TRANSCRIPTION INITIATION FACTOR IIB"/>
    <property type="match status" value="1"/>
</dbReference>
<comment type="similarity">
    <text evidence="1">Belongs to the TFIIB family.</text>
</comment>
<dbReference type="Proteomes" id="UP000011568">
    <property type="component" value="Unassembled WGS sequence"/>
</dbReference>
<reference evidence="7 8" key="1">
    <citation type="journal article" date="2014" name="PLoS Genet.">
        <title>Phylogenetically driven sequencing of extremely halophilic archaea reveals strategies for static and dynamic osmo-response.</title>
        <authorList>
            <person name="Becker E.A."/>
            <person name="Seitzer P.M."/>
            <person name="Tritt A."/>
            <person name="Larsen D."/>
            <person name="Krusor M."/>
            <person name="Yao A.I."/>
            <person name="Wu D."/>
            <person name="Madern D."/>
            <person name="Eisen J.A."/>
            <person name="Darling A.E."/>
            <person name="Facciotti M.T."/>
        </authorList>
    </citation>
    <scope>NUCLEOTIDE SEQUENCE [LARGE SCALE GENOMIC DNA]</scope>
    <source>
        <strain evidence="7 8">DSM 1307</strain>
    </source>
</reference>
<gene>
    <name evidence="7" type="ORF">C448_05908</name>
</gene>
<dbReference type="GO" id="GO:0097550">
    <property type="term" value="C:transcription preinitiation complex"/>
    <property type="evidence" value="ECO:0007669"/>
    <property type="project" value="TreeGrafter"/>
</dbReference>
<protein>
    <recommendedName>
        <fullName evidence="2">Transcription initiation factor IIB</fullName>
    </recommendedName>
</protein>
<evidence type="ECO:0000313" key="7">
    <source>
        <dbReference type="EMBL" id="EMA46613.1"/>
    </source>
</evidence>
<dbReference type="EMBL" id="AOMC01000087">
    <property type="protein sequence ID" value="EMA46613.1"/>
    <property type="molecule type" value="Genomic_DNA"/>
</dbReference>
<evidence type="ECO:0000256" key="3">
    <source>
        <dbReference type="ARBA" id="ARBA00022737"/>
    </source>
</evidence>
<organism evidence="7 8">
    <name type="scientific">Halococcus morrhuae DSM 1307</name>
    <dbReference type="NCBI Taxonomy" id="931277"/>
    <lineage>
        <taxon>Archaea</taxon>
        <taxon>Methanobacteriati</taxon>
        <taxon>Methanobacteriota</taxon>
        <taxon>Stenosarchaea group</taxon>
        <taxon>Halobacteria</taxon>
        <taxon>Halobacteriales</taxon>
        <taxon>Halococcaceae</taxon>
        <taxon>Halococcus</taxon>
    </lineage>
</organism>
<dbReference type="eggNOG" id="arCOG01981">
    <property type="taxonomic scope" value="Archaea"/>
</dbReference>
<dbReference type="PANTHER" id="PTHR11618">
    <property type="entry name" value="TRANSCRIPTION INITIATION FACTOR IIB-RELATED"/>
    <property type="match status" value="1"/>
</dbReference>
<comment type="caution">
    <text evidence="7">The sequence shown here is derived from an EMBL/GenBank/DDBJ whole genome shotgun (WGS) entry which is preliminary data.</text>
</comment>
<dbReference type="InterPro" id="IPR013150">
    <property type="entry name" value="TFIIB_cyclin"/>
</dbReference>
<dbReference type="AlphaFoldDB" id="M0MMM8"/>
<dbReference type="GO" id="GO:0017025">
    <property type="term" value="F:TBP-class protein binding"/>
    <property type="evidence" value="ECO:0007669"/>
    <property type="project" value="InterPro"/>
</dbReference>
<name>M0MMM8_HALMO</name>
<dbReference type="PROSITE" id="PS00782">
    <property type="entry name" value="TFIIB"/>
    <property type="match status" value="1"/>
</dbReference>
<dbReference type="GO" id="GO:0070897">
    <property type="term" value="P:transcription preinitiation complex assembly"/>
    <property type="evidence" value="ECO:0007669"/>
    <property type="project" value="InterPro"/>
</dbReference>
<proteinExistence type="inferred from homology"/>
<evidence type="ECO:0000256" key="1">
    <source>
        <dbReference type="ARBA" id="ARBA00010857"/>
    </source>
</evidence>
<accession>M0MMM8</accession>
<dbReference type="STRING" id="931277.C448_05908"/>
<keyword evidence="8" id="KW-1185">Reference proteome</keyword>
<keyword evidence="4" id="KW-0805">Transcription regulation</keyword>
<feature type="domain" description="Transcription factor TFIIB cyclin-like" evidence="6">
    <location>
        <begin position="98"/>
        <end position="171"/>
    </location>
</feature>
<dbReference type="InterPro" id="IPR023486">
    <property type="entry name" value="TFIIB_CS"/>
</dbReference>
<dbReference type="InterPro" id="IPR036915">
    <property type="entry name" value="Cyclin-like_sf"/>
</dbReference>
<evidence type="ECO:0000313" key="8">
    <source>
        <dbReference type="Proteomes" id="UP000011568"/>
    </source>
</evidence>
<dbReference type="Pfam" id="PF00382">
    <property type="entry name" value="TFIIB"/>
    <property type="match status" value="2"/>
</dbReference>
<evidence type="ECO:0000256" key="4">
    <source>
        <dbReference type="ARBA" id="ARBA00023015"/>
    </source>
</evidence>